<accession>A0A2T4A077</accession>
<evidence type="ECO:0000313" key="1">
    <source>
        <dbReference type="EMBL" id="PTB50471.1"/>
    </source>
</evidence>
<keyword evidence="2" id="KW-1185">Reference proteome</keyword>
<protein>
    <submittedName>
        <fullName evidence="1">Uncharacterized protein</fullName>
    </submittedName>
</protein>
<dbReference type="RefSeq" id="XP_024770148.1">
    <property type="nucleotide sequence ID" value="XM_024913811.1"/>
</dbReference>
<dbReference type="Proteomes" id="UP000241690">
    <property type="component" value="Unassembled WGS sequence"/>
</dbReference>
<name>A0A2T4A077_TRIHA</name>
<reference evidence="1 2" key="1">
    <citation type="submission" date="2016-07" db="EMBL/GenBank/DDBJ databases">
        <title>Multiple horizontal gene transfer events from other fungi enriched the ability of initially mycotrophic Trichoderma (Ascomycota) to feed on dead plant biomass.</title>
        <authorList>
            <consortium name="DOE Joint Genome Institute"/>
            <person name="Aerts A."/>
            <person name="Atanasova L."/>
            <person name="Chenthamara K."/>
            <person name="Zhang J."/>
            <person name="Grujic M."/>
            <person name="Henrissat B."/>
            <person name="Kuo A."/>
            <person name="Salamov A."/>
            <person name="Lipzen A."/>
            <person name="Labutti K."/>
            <person name="Barry K."/>
            <person name="Miao Y."/>
            <person name="Rahimi M.J."/>
            <person name="Shen Q."/>
            <person name="Grigoriev I.V."/>
            <person name="Kubicek C.P."/>
            <person name="Druzhinina I.S."/>
        </authorList>
    </citation>
    <scope>NUCLEOTIDE SEQUENCE [LARGE SCALE GENOMIC DNA]</scope>
    <source>
        <strain evidence="1 2">CBS 226.95</strain>
    </source>
</reference>
<dbReference type="EMBL" id="KZ679688">
    <property type="protein sequence ID" value="PTB50471.1"/>
    <property type="molecule type" value="Genomic_DNA"/>
</dbReference>
<organism evidence="1 2">
    <name type="scientific">Trichoderma harzianum CBS 226.95</name>
    <dbReference type="NCBI Taxonomy" id="983964"/>
    <lineage>
        <taxon>Eukaryota</taxon>
        <taxon>Fungi</taxon>
        <taxon>Dikarya</taxon>
        <taxon>Ascomycota</taxon>
        <taxon>Pezizomycotina</taxon>
        <taxon>Sordariomycetes</taxon>
        <taxon>Hypocreomycetidae</taxon>
        <taxon>Hypocreales</taxon>
        <taxon>Hypocreaceae</taxon>
        <taxon>Trichoderma</taxon>
    </lineage>
</organism>
<evidence type="ECO:0000313" key="2">
    <source>
        <dbReference type="Proteomes" id="UP000241690"/>
    </source>
</evidence>
<gene>
    <name evidence="1" type="ORF">M431DRAFT_253896</name>
</gene>
<dbReference type="AlphaFoldDB" id="A0A2T4A077"/>
<proteinExistence type="predicted"/>
<dbReference type="GeneID" id="36622375"/>
<sequence length="57" mass="6596">MGHFLWHGRICHLPARCGLITFGAFTDIVKRSWLLTKVSRSVESLYTVDHITIQLNR</sequence>